<dbReference type="InterPro" id="IPR051675">
    <property type="entry name" value="Endo/Exo/Phosphatase_dom_1"/>
</dbReference>
<keyword evidence="1" id="KW-0472">Membrane</keyword>
<accession>A0A0G1FS28</accession>
<dbReference type="GO" id="GO:0015627">
    <property type="term" value="C:type II protein secretion system complex"/>
    <property type="evidence" value="ECO:0007669"/>
    <property type="project" value="TreeGrafter"/>
</dbReference>
<proteinExistence type="predicted"/>
<dbReference type="PANTHER" id="PTHR21180">
    <property type="entry name" value="ENDONUCLEASE/EXONUCLEASE/PHOSPHATASE FAMILY DOMAIN-CONTAINING PROTEIN 1"/>
    <property type="match status" value="1"/>
</dbReference>
<dbReference type="Gene3D" id="1.10.150.320">
    <property type="entry name" value="Photosystem II 12 kDa extrinsic protein"/>
    <property type="match status" value="1"/>
</dbReference>
<feature type="domain" description="Soluble ligand binding" evidence="2">
    <location>
        <begin position="69"/>
        <end position="107"/>
    </location>
</feature>
<feature type="transmembrane region" description="Helical" evidence="1">
    <location>
        <begin position="20"/>
        <end position="44"/>
    </location>
</feature>
<organism evidence="3 4">
    <name type="scientific">Candidatus Gottesmanbacteria bacterium GW2011_GWA2_43_14</name>
    <dbReference type="NCBI Taxonomy" id="1618443"/>
    <lineage>
        <taxon>Bacteria</taxon>
        <taxon>Candidatus Gottesmaniibacteriota</taxon>
    </lineage>
</organism>
<keyword evidence="1" id="KW-1133">Transmembrane helix</keyword>
<dbReference type="Gene3D" id="3.10.560.10">
    <property type="entry name" value="Outer membrane lipoprotein wza domain like"/>
    <property type="match status" value="1"/>
</dbReference>
<gene>
    <name evidence="3" type="ORF">UV73_C0005G0103</name>
</gene>
<evidence type="ECO:0000313" key="3">
    <source>
        <dbReference type="EMBL" id="KKS97826.1"/>
    </source>
</evidence>
<dbReference type="EMBL" id="LCFP01000005">
    <property type="protein sequence ID" value="KKS97826.1"/>
    <property type="molecule type" value="Genomic_DNA"/>
</dbReference>
<dbReference type="PATRIC" id="fig|1618443.3.peg.941"/>
<dbReference type="PANTHER" id="PTHR21180:SF32">
    <property type="entry name" value="ENDONUCLEASE_EXONUCLEASE_PHOSPHATASE FAMILY DOMAIN-CONTAINING PROTEIN 1"/>
    <property type="match status" value="1"/>
</dbReference>
<dbReference type="Proteomes" id="UP000034894">
    <property type="component" value="Unassembled WGS sequence"/>
</dbReference>
<reference evidence="3 4" key="1">
    <citation type="journal article" date="2015" name="Nature">
        <title>rRNA introns, odd ribosomes, and small enigmatic genomes across a large radiation of phyla.</title>
        <authorList>
            <person name="Brown C.T."/>
            <person name="Hug L.A."/>
            <person name="Thomas B.C."/>
            <person name="Sharon I."/>
            <person name="Castelle C.J."/>
            <person name="Singh A."/>
            <person name="Wilkins M.J."/>
            <person name="Williams K.H."/>
            <person name="Banfield J.F."/>
        </authorList>
    </citation>
    <scope>NUCLEOTIDE SEQUENCE [LARGE SCALE GENOMIC DNA]</scope>
</reference>
<name>A0A0G1FS28_9BACT</name>
<dbReference type="Pfam" id="PF10531">
    <property type="entry name" value="SLBB"/>
    <property type="match status" value="1"/>
</dbReference>
<comment type="caution">
    <text evidence="3">The sequence shown here is derived from an EMBL/GenBank/DDBJ whole genome shotgun (WGS) entry which is preliminary data.</text>
</comment>
<dbReference type="AlphaFoldDB" id="A0A0G1FS28"/>
<dbReference type="GO" id="GO:0015628">
    <property type="term" value="P:protein secretion by the type II secretion system"/>
    <property type="evidence" value="ECO:0007669"/>
    <property type="project" value="TreeGrafter"/>
</dbReference>
<protein>
    <submittedName>
        <fullName evidence="3">Helix-hairpin-helix repeat-containing competence protein ComEA, competence protein ComEA</fullName>
    </submittedName>
</protein>
<dbReference type="STRING" id="1618443.UV73_C0005G0103"/>
<evidence type="ECO:0000259" key="2">
    <source>
        <dbReference type="Pfam" id="PF10531"/>
    </source>
</evidence>
<dbReference type="InterPro" id="IPR019554">
    <property type="entry name" value="Soluble_ligand-bd"/>
</dbReference>
<sequence>MSFDDEQSPLVNTEKLQDLISYYKFPLILAALGAGLAIFSFSLVGKDMPADDGMVFSTEANSSASAQIKVDIEGSVLNPGLYEFSDGARIEDALESAGGLSDNADLDWIEKNINKAARLIDGGKVYVPARGEAKQTGSAFAVSENNLLGVTTGLININNASQAELEALPGVGPVTAGKIISGRPYGKIEELKEKKAVGDALFDKIRDKLTI</sequence>
<dbReference type="SUPFAM" id="SSF81585">
    <property type="entry name" value="PsbU/PolX domain-like"/>
    <property type="match status" value="1"/>
</dbReference>
<keyword evidence="1" id="KW-0812">Transmembrane</keyword>
<evidence type="ECO:0000256" key="1">
    <source>
        <dbReference type="SAM" id="Phobius"/>
    </source>
</evidence>
<evidence type="ECO:0000313" key="4">
    <source>
        <dbReference type="Proteomes" id="UP000034894"/>
    </source>
</evidence>
<dbReference type="Pfam" id="PF12836">
    <property type="entry name" value="HHH_3"/>
    <property type="match status" value="1"/>
</dbReference>